<dbReference type="AlphaFoldDB" id="A0A919B0V3"/>
<proteinExistence type="predicted"/>
<dbReference type="Proteomes" id="UP000638313">
    <property type="component" value="Unassembled WGS sequence"/>
</dbReference>
<reference evidence="1" key="1">
    <citation type="journal article" date="2014" name="Int. J. Syst. Evol. Microbiol.">
        <title>Complete genome sequence of Corynebacterium casei LMG S-19264T (=DSM 44701T), isolated from a smear-ripened cheese.</title>
        <authorList>
            <consortium name="US DOE Joint Genome Institute (JGI-PGF)"/>
            <person name="Walter F."/>
            <person name="Albersmeier A."/>
            <person name="Kalinowski J."/>
            <person name="Ruckert C."/>
        </authorList>
    </citation>
    <scope>NUCLEOTIDE SEQUENCE</scope>
    <source>
        <strain evidence="1">JCM 4059</strain>
    </source>
</reference>
<sequence length="251" mass="26532">MTTLNFALNEVIDIAMHSALAPRHTLRATADQHETDETVHAALWWLRDSSGTYLTGNSTHKGAPRDAYAEGYGPCGDDASGILGGDSRLIDAIPLYEPETGACLHSDLIRAQRDGHNTLTLTLDGARVGLSTFTASKPVAPHGLTAYTHGIADLAAAKELRLTWKTGKAKHLLHLAARGPHGVKGHVVIGARSGKVLRAAITYPSDHGVVQSTAEGTNDVRTLLDRLSPSPCPPGCTAPGVNACFDRALQK</sequence>
<reference evidence="1" key="2">
    <citation type="submission" date="2020-09" db="EMBL/GenBank/DDBJ databases">
        <authorList>
            <person name="Sun Q."/>
            <person name="Ohkuma M."/>
        </authorList>
    </citation>
    <scope>NUCLEOTIDE SEQUENCE</scope>
    <source>
        <strain evidence="1">JCM 4059</strain>
    </source>
</reference>
<evidence type="ECO:0000313" key="2">
    <source>
        <dbReference type="Proteomes" id="UP000638313"/>
    </source>
</evidence>
<accession>A0A919B0V3</accession>
<organism evidence="1 2">
    <name type="scientific">Streptomyces mashuensis</name>
    <dbReference type="NCBI Taxonomy" id="33904"/>
    <lineage>
        <taxon>Bacteria</taxon>
        <taxon>Bacillati</taxon>
        <taxon>Actinomycetota</taxon>
        <taxon>Actinomycetes</taxon>
        <taxon>Kitasatosporales</taxon>
        <taxon>Streptomycetaceae</taxon>
        <taxon>Streptomyces</taxon>
    </lineage>
</organism>
<comment type="caution">
    <text evidence="1">The sequence shown here is derived from an EMBL/GenBank/DDBJ whole genome shotgun (WGS) entry which is preliminary data.</text>
</comment>
<keyword evidence="2" id="KW-1185">Reference proteome</keyword>
<name>A0A919B0V3_9ACTN</name>
<gene>
    <name evidence="1" type="ORF">GCM10010218_12620</name>
</gene>
<evidence type="ECO:0000313" key="1">
    <source>
        <dbReference type="EMBL" id="GHF33018.1"/>
    </source>
</evidence>
<dbReference type="RefSeq" id="WP_190128424.1">
    <property type="nucleotide sequence ID" value="NZ_BNBD01000002.1"/>
</dbReference>
<dbReference type="EMBL" id="BNBD01000002">
    <property type="protein sequence ID" value="GHF33018.1"/>
    <property type="molecule type" value="Genomic_DNA"/>
</dbReference>
<protein>
    <submittedName>
        <fullName evidence="1">Uncharacterized protein</fullName>
    </submittedName>
</protein>